<gene>
    <name evidence="4" type="ORF">ACFQQA_05850</name>
</gene>
<dbReference type="Proteomes" id="UP001596506">
    <property type="component" value="Unassembled WGS sequence"/>
</dbReference>
<comment type="similarity">
    <text evidence="1">Belongs to the universal stress protein A family.</text>
</comment>
<dbReference type="EMBL" id="JBHTBD010000001">
    <property type="protein sequence ID" value="MFC7294243.1"/>
    <property type="molecule type" value="Genomic_DNA"/>
</dbReference>
<evidence type="ECO:0000313" key="5">
    <source>
        <dbReference type="Proteomes" id="UP001596506"/>
    </source>
</evidence>
<dbReference type="InterPro" id="IPR006015">
    <property type="entry name" value="Universal_stress_UspA"/>
</dbReference>
<evidence type="ECO:0000259" key="3">
    <source>
        <dbReference type="Pfam" id="PF00582"/>
    </source>
</evidence>
<dbReference type="Gene3D" id="3.40.50.620">
    <property type="entry name" value="HUPs"/>
    <property type="match status" value="1"/>
</dbReference>
<dbReference type="RefSeq" id="WP_100687994.1">
    <property type="nucleotide sequence ID" value="NZ_JBHTBD010000001.1"/>
</dbReference>
<evidence type="ECO:0000256" key="2">
    <source>
        <dbReference type="SAM" id="MobiDB-lite"/>
    </source>
</evidence>
<dbReference type="InterPro" id="IPR006016">
    <property type="entry name" value="UspA"/>
</dbReference>
<feature type="region of interest" description="Disordered" evidence="2">
    <location>
        <begin position="317"/>
        <end position="340"/>
    </location>
</feature>
<evidence type="ECO:0000313" key="4">
    <source>
        <dbReference type="EMBL" id="MFC7294243.1"/>
    </source>
</evidence>
<dbReference type="PANTHER" id="PTHR46268:SF6">
    <property type="entry name" value="UNIVERSAL STRESS PROTEIN UP12"/>
    <property type="match status" value="1"/>
</dbReference>
<dbReference type="SUPFAM" id="SSF52402">
    <property type="entry name" value="Adenine nucleotide alpha hydrolases-like"/>
    <property type="match status" value="2"/>
</dbReference>
<proteinExistence type="inferred from homology"/>
<dbReference type="PRINTS" id="PR01438">
    <property type="entry name" value="UNVRSLSTRESS"/>
</dbReference>
<dbReference type="Pfam" id="PF00582">
    <property type="entry name" value="Usp"/>
    <property type="match status" value="2"/>
</dbReference>
<sequence length="340" mass="36765">MSESERPTGVPQSGEFTEKPGFRHVLACVDASPFAVDAAPFARAVLAHAVAVAEAIGARLTVMHVLESPTAREPMDPVEWALRHREATEYLHQRMSRIHDLHACAAIAAGAPAERINAWAHDNAADLIVLGRGGESDGTFARLGDTARRVAETANVSVLLVPSMQVGNTPIRYHKVLIPLDGSSRSECVLPLGLGIAAAHGAETVLVHAAPKADLIESDLLDAEAVGLRDQLYRRNERAARQYLDWIRSRLPATPTTRTRLLPSGDARRALARTAVDERADLMVLSSAGKSGHADMTVGSVADYLINRMNIPVLLVRQQRRNPPPQDHTMNTRLPGQGTM</sequence>
<reference evidence="5" key="1">
    <citation type="journal article" date="2019" name="Int. J. Syst. Evol. Microbiol.">
        <title>The Global Catalogue of Microorganisms (GCM) 10K type strain sequencing project: providing services to taxonomists for standard genome sequencing and annotation.</title>
        <authorList>
            <consortium name="The Broad Institute Genomics Platform"/>
            <consortium name="The Broad Institute Genome Sequencing Center for Infectious Disease"/>
            <person name="Wu L."/>
            <person name="Ma J."/>
        </authorList>
    </citation>
    <scope>NUCLEOTIDE SEQUENCE [LARGE SCALE GENOMIC DNA]</scope>
    <source>
        <strain evidence="5">CCUG 60559</strain>
    </source>
</reference>
<dbReference type="CDD" id="cd00293">
    <property type="entry name" value="USP-like"/>
    <property type="match status" value="2"/>
</dbReference>
<keyword evidence="5" id="KW-1185">Reference proteome</keyword>
<organism evidence="4 5">
    <name type="scientific">Marinobacter aromaticivorans</name>
    <dbReference type="NCBI Taxonomy" id="1494078"/>
    <lineage>
        <taxon>Bacteria</taxon>
        <taxon>Pseudomonadati</taxon>
        <taxon>Pseudomonadota</taxon>
        <taxon>Gammaproteobacteria</taxon>
        <taxon>Pseudomonadales</taxon>
        <taxon>Marinobacteraceae</taxon>
        <taxon>Marinobacter</taxon>
    </lineage>
</organism>
<name>A0ABW2ITH4_9GAMM</name>
<accession>A0ABW2ITH4</accession>
<feature type="domain" description="UspA" evidence="3">
    <location>
        <begin position="173"/>
        <end position="317"/>
    </location>
</feature>
<dbReference type="Gene3D" id="3.40.50.12370">
    <property type="match status" value="1"/>
</dbReference>
<dbReference type="PANTHER" id="PTHR46268">
    <property type="entry name" value="STRESS RESPONSE PROTEIN NHAX"/>
    <property type="match status" value="1"/>
</dbReference>
<evidence type="ECO:0000256" key="1">
    <source>
        <dbReference type="ARBA" id="ARBA00008791"/>
    </source>
</evidence>
<feature type="domain" description="UspA" evidence="3">
    <location>
        <begin position="35"/>
        <end position="162"/>
    </location>
</feature>
<protein>
    <submittedName>
        <fullName evidence="4">Universal stress protein</fullName>
    </submittedName>
</protein>
<comment type="caution">
    <text evidence="4">The sequence shown here is derived from an EMBL/GenBank/DDBJ whole genome shotgun (WGS) entry which is preliminary data.</text>
</comment>
<feature type="compositionally biased region" description="Polar residues" evidence="2">
    <location>
        <begin position="328"/>
        <end position="340"/>
    </location>
</feature>
<dbReference type="InterPro" id="IPR014729">
    <property type="entry name" value="Rossmann-like_a/b/a_fold"/>
</dbReference>